<proteinExistence type="inferred from homology"/>
<keyword evidence="3" id="KW-1003">Cell membrane</keyword>
<feature type="transmembrane region" description="Helical" evidence="9">
    <location>
        <begin position="72"/>
        <end position="100"/>
    </location>
</feature>
<dbReference type="Pfam" id="PF04143">
    <property type="entry name" value="Sulf_transp"/>
    <property type="match status" value="1"/>
</dbReference>
<feature type="transmembrane region" description="Helical" evidence="9">
    <location>
        <begin position="247"/>
        <end position="266"/>
    </location>
</feature>
<dbReference type="GO" id="GO:0005886">
    <property type="term" value="C:plasma membrane"/>
    <property type="evidence" value="ECO:0007669"/>
    <property type="project" value="UniProtKB-SubCell"/>
</dbReference>
<keyword evidence="5 9" id="KW-0812">Transmembrane</keyword>
<comment type="caution">
    <text evidence="10">The sequence shown here is derived from an EMBL/GenBank/DDBJ whole genome shotgun (WGS) entry which is preliminary data.</text>
</comment>
<feature type="transmembrane region" description="Helical" evidence="9">
    <location>
        <begin position="314"/>
        <end position="337"/>
    </location>
</feature>
<dbReference type="PATRIC" id="fig|1300222.3.peg.3518"/>
<dbReference type="InterPro" id="IPR007272">
    <property type="entry name" value="Sulf_transp_TsuA/YedE"/>
</dbReference>
<comment type="subcellular location">
    <subcellularLocation>
        <location evidence="1">Cell inner membrane</location>
        <topology evidence="1">Multi-pass membrane protein</topology>
    </subcellularLocation>
</comment>
<dbReference type="Proteomes" id="UP000012081">
    <property type="component" value="Unassembled WGS sequence"/>
</dbReference>
<evidence type="ECO:0000256" key="8">
    <source>
        <dbReference type="ARBA" id="ARBA00035655"/>
    </source>
</evidence>
<keyword evidence="11" id="KW-1185">Reference proteome</keyword>
<keyword evidence="4" id="KW-0997">Cell inner membrane</keyword>
<feature type="transmembrane region" description="Helical" evidence="9">
    <location>
        <begin position="198"/>
        <end position="217"/>
    </location>
</feature>
<dbReference type="PANTHER" id="PTHR30574">
    <property type="entry name" value="INNER MEMBRANE PROTEIN YEDE"/>
    <property type="match status" value="1"/>
</dbReference>
<feature type="transmembrane region" description="Helical" evidence="9">
    <location>
        <begin position="286"/>
        <end position="308"/>
    </location>
</feature>
<evidence type="ECO:0000256" key="7">
    <source>
        <dbReference type="ARBA" id="ARBA00023136"/>
    </source>
</evidence>
<evidence type="ECO:0000256" key="2">
    <source>
        <dbReference type="ARBA" id="ARBA00022448"/>
    </source>
</evidence>
<sequence length="356" mass="38146">MAAKIVLGLLCGLALGFVLQRGRFCVVGAYRDVILVKDNRMFIAVLIAIAVQSIGVYALAGLGLIQLSEVPFTWLGATLGGFIFGLGIVLAGGCATGTWYRAGEGLLGSWIALFAYMLGTVATKWGVLKPASDALTGQKSEDVFIYTTLGISPWVLVALFAVLVGLIVWRHLRQPSFAVPTLKRRKTGLAHLLFEKRWHPFVTALIVGVIAIAAWPMSEATGRMFGLGITTPSGNLLRYITTGDIKFLDWAVFLVIGIALGSYVAAKGSGEFRWRLPDIKTIRNNFFGGLFMGFGASIAGGCTIGNGLVNTSLFTWQGWVATLFIMLGTWVATYFVIIRGKRKANSGAAPSQSVAV</sequence>
<dbReference type="STRING" id="1300222.I532_16793"/>
<keyword evidence="2" id="KW-0813">Transport</keyword>
<dbReference type="AlphaFoldDB" id="M8DX88"/>
<reference evidence="10 11" key="1">
    <citation type="submission" date="2013-03" db="EMBL/GenBank/DDBJ databases">
        <title>Assembly of a new bacterial strain Brevibacillus borstelensis AK1.</title>
        <authorList>
            <person name="Rajan I."/>
            <person name="PoliReddy D."/>
            <person name="Sugumar T."/>
            <person name="Rathinam K."/>
            <person name="Alqarawi S."/>
            <person name="Khalil A.B."/>
            <person name="Sivakumar N."/>
        </authorList>
    </citation>
    <scope>NUCLEOTIDE SEQUENCE [LARGE SCALE GENOMIC DNA]</scope>
    <source>
        <strain evidence="10 11">AK1</strain>
    </source>
</reference>
<feature type="transmembrane region" description="Helical" evidence="9">
    <location>
        <begin position="106"/>
        <end position="123"/>
    </location>
</feature>
<dbReference type="OrthoDB" id="9794165at2"/>
<comment type="similarity">
    <text evidence="8">Belongs to the TsuA/YedE (TC 9.B.102) family.</text>
</comment>
<gene>
    <name evidence="10" type="ORF">I532_16793</name>
</gene>
<dbReference type="EMBL" id="APBN01000007">
    <property type="protein sequence ID" value="EMT51601.1"/>
    <property type="molecule type" value="Genomic_DNA"/>
</dbReference>
<dbReference type="RefSeq" id="WP_003389643.1">
    <property type="nucleotide sequence ID" value="NZ_APBN01000007.1"/>
</dbReference>
<evidence type="ECO:0000313" key="11">
    <source>
        <dbReference type="Proteomes" id="UP000012081"/>
    </source>
</evidence>
<evidence type="ECO:0000256" key="9">
    <source>
        <dbReference type="SAM" id="Phobius"/>
    </source>
</evidence>
<evidence type="ECO:0000256" key="3">
    <source>
        <dbReference type="ARBA" id="ARBA00022475"/>
    </source>
</evidence>
<name>M8DX88_9BACL</name>
<keyword evidence="7 9" id="KW-0472">Membrane</keyword>
<dbReference type="PANTHER" id="PTHR30574:SF1">
    <property type="entry name" value="SULPHUR TRANSPORT DOMAIN-CONTAINING PROTEIN"/>
    <property type="match status" value="1"/>
</dbReference>
<accession>M8DX88</accession>
<evidence type="ECO:0000313" key="10">
    <source>
        <dbReference type="EMBL" id="EMT51601.1"/>
    </source>
</evidence>
<evidence type="ECO:0000256" key="6">
    <source>
        <dbReference type="ARBA" id="ARBA00022989"/>
    </source>
</evidence>
<feature type="transmembrane region" description="Helical" evidence="9">
    <location>
        <begin position="41"/>
        <end position="65"/>
    </location>
</feature>
<keyword evidence="6 9" id="KW-1133">Transmembrane helix</keyword>
<organism evidence="10 11">
    <name type="scientific">Brevibacillus borstelensis AK1</name>
    <dbReference type="NCBI Taxonomy" id="1300222"/>
    <lineage>
        <taxon>Bacteria</taxon>
        <taxon>Bacillati</taxon>
        <taxon>Bacillota</taxon>
        <taxon>Bacilli</taxon>
        <taxon>Bacillales</taxon>
        <taxon>Paenibacillaceae</taxon>
        <taxon>Brevibacillus</taxon>
    </lineage>
</organism>
<evidence type="ECO:0000256" key="5">
    <source>
        <dbReference type="ARBA" id="ARBA00022692"/>
    </source>
</evidence>
<protein>
    <submittedName>
        <fullName evidence="10">Uncharacterized protein</fullName>
    </submittedName>
</protein>
<evidence type="ECO:0000256" key="4">
    <source>
        <dbReference type="ARBA" id="ARBA00022519"/>
    </source>
</evidence>
<feature type="transmembrane region" description="Helical" evidence="9">
    <location>
        <begin position="143"/>
        <end position="169"/>
    </location>
</feature>
<evidence type="ECO:0000256" key="1">
    <source>
        <dbReference type="ARBA" id="ARBA00004429"/>
    </source>
</evidence>